<name>A0A8S2QTZ2_9BILA</name>
<dbReference type="AlphaFoldDB" id="A0A8S2QTZ2"/>
<accession>A0A8S2QTZ2</accession>
<dbReference type="InterPro" id="IPR011989">
    <property type="entry name" value="ARM-like"/>
</dbReference>
<protein>
    <submittedName>
        <fullName evidence="1">Uncharacterized protein</fullName>
    </submittedName>
</protein>
<dbReference type="Proteomes" id="UP000681967">
    <property type="component" value="Unassembled WGS sequence"/>
</dbReference>
<gene>
    <name evidence="1" type="ORF">BYL167_LOCUS19982</name>
</gene>
<proteinExistence type="predicted"/>
<evidence type="ECO:0000313" key="2">
    <source>
        <dbReference type="Proteomes" id="UP000681967"/>
    </source>
</evidence>
<dbReference type="EMBL" id="CAJOBH010008632">
    <property type="protein sequence ID" value="CAF4119009.1"/>
    <property type="molecule type" value="Genomic_DNA"/>
</dbReference>
<comment type="caution">
    <text evidence="1">The sequence shown here is derived from an EMBL/GenBank/DDBJ whole genome shotgun (WGS) entry which is preliminary data.</text>
</comment>
<evidence type="ECO:0000313" key="1">
    <source>
        <dbReference type="EMBL" id="CAF4119009.1"/>
    </source>
</evidence>
<reference evidence="1" key="1">
    <citation type="submission" date="2021-02" db="EMBL/GenBank/DDBJ databases">
        <authorList>
            <person name="Nowell W R."/>
        </authorList>
    </citation>
    <scope>NUCLEOTIDE SEQUENCE</scope>
</reference>
<organism evidence="1 2">
    <name type="scientific">Rotaria magnacalcarata</name>
    <dbReference type="NCBI Taxonomy" id="392030"/>
    <lineage>
        <taxon>Eukaryota</taxon>
        <taxon>Metazoa</taxon>
        <taxon>Spiralia</taxon>
        <taxon>Gnathifera</taxon>
        <taxon>Rotifera</taxon>
        <taxon>Eurotatoria</taxon>
        <taxon>Bdelloidea</taxon>
        <taxon>Philodinida</taxon>
        <taxon>Philodinidae</taxon>
        <taxon>Rotaria</taxon>
    </lineage>
</organism>
<dbReference type="Gene3D" id="1.25.10.10">
    <property type="entry name" value="Leucine-rich Repeat Variant"/>
    <property type="match status" value="1"/>
</dbReference>
<sequence length="225" mass="25886">MSANIQETIVDLLNQALLYGNDSTRVKHLRHVQELILRKDPTSYNIQSQCSTLLVDFGATQAEILKYSPKVVQESKRKFISNDHSENIKKSKTMNVLNNVKLDIDQDIKQEKSIQNIIDVQRNDLLPWVSSTVDHKILSTSIDFISNLSKQQKIIKSFKLSNVLKPLEFNDIQRMSLDSFHRVLNAEAVCDGHGVDQIRQKVMTRLVCLFKQSFRNSMIHKCSLF</sequence>